<dbReference type="Proteomes" id="UP000601435">
    <property type="component" value="Unassembled WGS sequence"/>
</dbReference>
<proteinExistence type="predicted"/>
<comment type="caution">
    <text evidence="2">The sequence shown here is derived from an EMBL/GenBank/DDBJ whole genome shotgun (WGS) entry which is preliminary data.</text>
</comment>
<gene>
    <name evidence="2" type="ORF">SNEC2469_LOCUS31807</name>
</gene>
<evidence type="ECO:0000256" key="1">
    <source>
        <dbReference type="SAM" id="Coils"/>
    </source>
</evidence>
<keyword evidence="3" id="KW-1185">Reference proteome</keyword>
<name>A0A813BXX9_9DINO</name>
<protein>
    <submittedName>
        <fullName evidence="2">Uncharacterized protein</fullName>
    </submittedName>
</protein>
<evidence type="ECO:0000313" key="2">
    <source>
        <dbReference type="EMBL" id="CAE7921860.1"/>
    </source>
</evidence>
<reference evidence="2" key="1">
    <citation type="submission" date="2021-02" db="EMBL/GenBank/DDBJ databases">
        <authorList>
            <person name="Dougan E. K."/>
            <person name="Rhodes N."/>
            <person name="Thang M."/>
            <person name="Chan C."/>
        </authorList>
    </citation>
    <scope>NUCLEOTIDE SEQUENCE</scope>
</reference>
<evidence type="ECO:0000313" key="3">
    <source>
        <dbReference type="Proteomes" id="UP000601435"/>
    </source>
</evidence>
<dbReference type="EMBL" id="CAJNJA010078197">
    <property type="protein sequence ID" value="CAE7921860.1"/>
    <property type="molecule type" value="Genomic_DNA"/>
</dbReference>
<accession>A0A813BXX9</accession>
<organism evidence="2 3">
    <name type="scientific">Symbiodinium necroappetens</name>
    <dbReference type="NCBI Taxonomy" id="1628268"/>
    <lineage>
        <taxon>Eukaryota</taxon>
        <taxon>Sar</taxon>
        <taxon>Alveolata</taxon>
        <taxon>Dinophyceae</taxon>
        <taxon>Suessiales</taxon>
        <taxon>Symbiodiniaceae</taxon>
        <taxon>Symbiodinium</taxon>
    </lineage>
</organism>
<keyword evidence="1" id="KW-0175">Coiled coil</keyword>
<dbReference type="OrthoDB" id="10348090at2759"/>
<sequence length="200" mass="22091">MDKIDARLEARLSSMEAKLSEEGGQGGRDSASLREARGLIGAALSEVQANYRSELAELRSEQHESLRQLEELALSSHQNVLRVEKVERAALAQERCLRRLEETVEAMAGPPMDRDSPSWFGQLEGALLSLDHRCSEQQTATEVQLARLQVECDGLRRRAEVIGGLRDDVLQAVQEKIAAQLHGRLSSRLKLCGLVSCCTS</sequence>
<dbReference type="AlphaFoldDB" id="A0A813BXX9"/>
<feature type="coiled-coil region" evidence="1">
    <location>
        <begin position="44"/>
        <end position="103"/>
    </location>
</feature>